<feature type="domain" description="PRD" evidence="2">
    <location>
        <begin position="167"/>
        <end position="272"/>
    </location>
</feature>
<comment type="caution">
    <text evidence="3">The sequence shown here is derived from an EMBL/GenBank/DDBJ whole genome shotgun (WGS) entry which is preliminary data.</text>
</comment>
<proteinExistence type="predicted"/>
<evidence type="ECO:0000313" key="3">
    <source>
        <dbReference type="EMBL" id="TDW25800.1"/>
    </source>
</evidence>
<dbReference type="PROSITE" id="PS51372">
    <property type="entry name" value="PRD_2"/>
    <property type="match status" value="2"/>
</dbReference>
<dbReference type="InterPro" id="IPR011608">
    <property type="entry name" value="PRD"/>
</dbReference>
<keyword evidence="1" id="KW-0677">Repeat</keyword>
<name>A0A4R8A590_9FIRM</name>
<dbReference type="InterPro" id="IPR050661">
    <property type="entry name" value="BglG_antiterminators"/>
</dbReference>
<dbReference type="InterPro" id="IPR036634">
    <property type="entry name" value="PRD_sf"/>
</dbReference>
<reference evidence="3 4" key="1">
    <citation type="submission" date="2019-03" db="EMBL/GenBank/DDBJ databases">
        <title>Genomic Encyclopedia of Type Strains, Phase IV (KMG-IV): sequencing the most valuable type-strain genomes for metagenomic binning, comparative biology and taxonomic classification.</title>
        <authorList>
            <person name="Goeker M."/>
        </authorList>
    </citation>
    <scope>NUCLEOTIDE SEQUENCE [LARGE SCALE GENOMIC DNA]</scope>
    <source>
        <strain evidence="3 4">DSM 28867</strain>
    </source>
</reference>
<dbReference type="PANTHER" id="PTHR30185:SF15">
    <property type="entry name" value="CRYPTIC BETA-GLUCOSIDE BGL OPERON ANTITERMINATOR"/>
    <property type="match status" value="1"/>
</dbReference>
<dbReference type="Gene3D" id="2.30.24.10">
    <property type="entry name" value="CAT RNA-binding domain"/>
    <property type="match status" value="1"/>
</dbReference>
<dbReference type="Proteomes" id="UP000294743">
    <property type="component" value="Unassembled WGS sequence"/>
</dbReference>
<sequence length="272" mass="30804">MKIIKKINTSAAIALDSAGNEIVVLGKGIGFPSVPYELTDLSRIEKTFYDVNSRYFGMIEGLPQSILLASAEIAEMAELELGAELNPNLPFTLADHLNFAVNRLKKGMDLTGAIAYDIKHLYPKETEIGKRGLEVFKDKTKITLPDTEAVNIAMHLINAESKVEDLSQVMKTTKILNEVENIIESYLNYKLDKNSYEYSRLVAHLRYLIQRLSSNQSVEVKNEMMLNTLTKEYPLIYECAKSIANYLEGTWGWKCNDDEVLYLMLHINRIKG</sequence>
<dbReference type="PANTHER" id="PTHR30185">
    <property type="entry name" value="CRYPTIC BETA-GLUCOSIDE BGL OPERON ANTITERMINATOR"/>
    <property type="match status" value="1"/>
</dbReference>
<evidence type="ECO:0000259" key="2">
    <source>
        <dbReference type="PROSITE" id="PS51372"/>
    </source>
</evidence>
<feature type="domain" description="PRD" evidence="2">
    <location>
        <begin position="61"/>
        <end position="166"/>
    </location>
</feature>
<dbReference type="InterPro" id="IPR004341">
    <property type="entry name" value="CAT_RNA-bd_dom"/>
</dbReference>
<dbReference type="SMART" id="SM01061">
    <property type="entry name" value="CAT_RBD"/>
    <property type="match status" value="1"/>
</dbReference>
<protein>
    <submittedName>
        <fullName evidence="3">BglG family transcriptional antiterminator</fullName>
    </submittedName>
</protein>
<keyword evidence="4" id="KW-1185">Reference proteome</keyword>
<dbReference type="AlphaFoldDB" id="A0A4R8A590"/>
<evidence type="ECO:0000313" key="4">
    <source>
        <dbReference type="Proteomes" id="UP000294743"/>
    </source>
</evidence>
<dbReference type="RefSeq" id="WP_134167891.1">
    <property type="nucleotide sequence ID" value="NZ_SODD01000003.1"/>
</dbReference>
<dbReference type="Pfam" id="PF00874">
    <property type="entry name" value="PRD"/>
    <property type="match status" value="2"/>
</dbReference>
<organism evidence="3 4">
    <name type="scientific">Breznakia blatticola</name>
    <dbReference type="NCBI Taxonomy" id="1754012"/>
    <lineage>
        <taxon>Bacteria</taxon>
        <taxon>Bacillati</taxon>
        <taxon>Bacillota</taxon>
        <taxon>Erysipelotrichia</taxon>
        <taxon>Erysipelotrichales</taxon>
        <taxon>Erysipelotrichaceae</taxon>
        <taxon>Breznakia</taxon>
    </lineage>
</organism>
<dbReference type="InterPro" id="IPR036650">
    <property type="entry name" value="CAT_RNA-bd_dom_sf"/>
</dbReference>
<dbReference type="EMBL" id="SODD01000003">
    <property type="protein sequence ID" value="TDW25800.1"/>
    <property type="molecule type" value="Genomic_DNA"/>
</dbReference>
<dbReference type="SUPFAM" id="SSF63520">
    <property type="entry name" value="PTS-regulatory domain, PRD"/>
    <property type="match status" value="2"/>
</dbReference>
<accession>A0A4R8A590</accession>
<dbReference type="GO" id="GO:0003723">
    <property type="term" value="F:RNA binding"/>
    <property type="evidence" value="ECO:0007669"/>
    <property type="project" value="InterPro"/>
</dbReference>
<dbReference type="Pfam" id="PF03123">
    <property type="entry name" value="CAT_RBD"/>
    <property type="match status" value="1"/>
</dbReference>
<dbReference type="SUPFAM" id="SSF50151">
    <property type="entry name" value="SacY-like RNA-binding domain"/>
    <property type="match status" value="1"/>
</dbReference>
<dbReference type="OrthoDB" id="9813552at2"/>
<dbReference type="GO" id="GO:0006355">
    <property type="term" value="P:regulation of DNA-templated transcription"/>
    <property type="evidence" value="ECO:0007669"/>
    <property type="project" value="InterPro"/>
</dbReference>
<dbReference type="Gene3D" id="1.10.1790.10">
    <property type="entry name" value="PRD domain"/>
    <property type="match status" value="2"/>
</dbReference>
<gene>
    <name evidence="3" type="ORF">EDD63_10387</name>
</gene>
<evidence type="ECO:0000256" key="1">
    <source>
        <dbReference type="ARBA" id="ARBA00022737"/>
    </source>
</evidence>